<organism evidence="1 2">
    <name type="scientific">Planococcus chinensis</name>
    <dbReference type="NCBI Taxonomy" id="272917"/>
    <lineage>
        <taxon>Bacteria</taxon>
        <taxon>Bacillati</taxon>
        <taxon>Bacillota</taxon>
        <taxon>Bacilli</taxon>
        <taxon>Bacillales</taxon>
        <taxon>Caryophanaceae</taxon>
        <taxon>Planococcus</taxon>
    </lineage>
</organism>
<sequence length="97" mass="10956">MAVQRITVGYVELTEQESEALFEKVKKDKGIDSYDALQDLMEDFDSQIIEPVSKPLKEVLGADEAPAEPAKKSTRFIEVFNTVKDDSRYRIPSSDQS</sequence>
<evidence type="ECO:0000313" key="1">
    <source>
        <dbReference type="EMBL" id="MFD1862175.1"/>
    </source>
</evidence>
<proteinExistence type="predicted"/>
<name>A0ABW4QEZ8_9BACL</name>
<dbReference type="Proteomes" id="UP001597273">
    <property type="component" value="Unassembled WGS sequence"/>
</dbReference>
<evidence type="ECO:0000313" key="2">
    <source>
        <dbReference type="Proteomes" id="UP001597273"/>
    </source>
</evidence>
<comment type="caution">
    <text evidence="1">The sequence shown here is derived from an EMBL/GenBank/DDBJ whole genome shotgun (WGS) entry which is preliminary data.</text>
</comment>
<gene>
    <name evidence="1" type="ORF">ACFSDB_04500</name>
</gene>
<dbReference type="EMBL" id="JBHUFW010000004">
    <property type="protein sequence ID" value="MFD1862175.1"/>
    <property type="molecule type" value="Genomic_DNA"/>
</dbReference>
<accession>A0ABW4QEZ8</accession>
<protein>
    <submittedName>
        <fullName evidence="1">Uncharacterized protein</fullName>
    </submittedName>
</protein>
<reference evidence="2" key="1">
    <citation type="journal article" date="2019" name="Int. J. Syst. Evol. Microbiol.">
        <title>The Global Catalogue of Microorganisms (GCM) 10K type strain sequencing project: providing services to taxonomists for standard genome sequencing and annotation.</title>
        <authorList>
            <consortium name="The Broad Institute Genomics Platform"/>
            <consortium name="The Broad Institute Genome Sequencing Center for Infectious Disease"/>
            <person name="Wu L."/>
            <person name="Ma J."/>
        </authorList>
    </citation>
    <scope>NUCLEOTIDE SEQUENCE [LARGE SCALE GENOMIC DNA]</scope>
    <source>
        <strain evidence="2">CGMCC 1.15475</strain>
    </source>
</reference>
<dbReference type="RefSeq" id="WP_204890781.1">
    <property type="nucleotide sequence ID" value="NZ_JBHUFW010000004.1"/>
</dbReference>
<keyword evidence="2" id="KW-1185">Reference proteome</keyword>